<protein>
    <submittedName>
        <fullName evidence="2">Lysophospholipase L1</fullName>
    </submittedName>
</protein>
<evidence type="ECO:0000313" key="2">
    <source>
        <dbReference type="EMBL" id="SDN77022.1"/>
    </source>
</evidence>
<dbReference type="AlphaFoldDB" id="A0A1H0E3N8"/>
<evidence type="ECO:0000313" key="3">
    <source>
        <dbReference type="Proteomes" id="UP000199341"/>
    </source>
</evidence>
<proteinExistence type="predicted"/>
<dbReference type="CDD" id="cd01830">
    <property type="entry name" value="XynE_like"/>
    <property type="match status" value="1"/>
</dbReference>
<dbReference type="PANTHER" id="PTHR43784">
    <property type="entry name" value="GDSL-LIKE LIPASE/ACYLHYDROLASE, PUTATIVE (AFU_ORTHOLOGUE AFUA_2G00820)-RELATED"/>
    <property type="match status" value="1"/>
</dbReference>
<organism evidence="2 3">
    <name type="scientific">Actinacidiphila guanduensis</name>
    <dbReference type="NCBI Taxonomy" id="310781"/>
    <lineage>
        <taxon>Bacteria</taxon>
        <taxon>Bacillati</taxon>
        <taxon>Actinomycetota</taxon>
        <taxon>Actinomycetes</taxon>
        <taxon>Kitasatosporales</taxon>
        <taxon>Streptomycetaceae</taxon>
        <taxon>Actinacidiphila</taxon>
    </lineage>
</organism>
<dbReference type="InterPro" id="IPR053140">
    <property type="entry name" value="GDSL_Rv0518-like"/>
</dbReference>
<sequence length="450" mass="46198">MTRTSGRSAAAAVVAAVLAVLVVAAVLVAVRSGGPRQAAAAARAGGAGGTAGGSLVAAGGDTHVDLAGNRDRGPAASGRIGIWSAALTRGGPTFTGTTLRMVVHTSAGGSRLRIRLSDVLGGSPLRVGAADVAEQEYGATAFPGTHHTVTFGGSGSTVIAEGTERASDVIPMRVAAGRNLLVSLYLPGINGPAAFHREAYQTSYLSADGRDHAGDSAAGAFRQTTTSWYYLTGLDVVSPTVRGTVVAFGDSITDGYHSTAGANRRWPDQLARRLAAQPGGQRLGVVDAGIAGNRLLSSAPQIYRGTPGVQRFAQDALDQPGVRDVIVLEGVNDLSNDVDGSGRPLTAQDLIAGYRTVIAESHAAGVRVIGATILPYSRLDPAMQAVRTEVNTWIRTSHAFDAVADFDRAVRDPAHPTAMLPRYDSGDHLHPDDAGMLAMADTVDLAALAS</sequence>
<dbReference type="Proteomes" id="UP000199341">
    <property type="component" value="Unassembled WGS sequence"/>
</dbReference>
<evidence type="ECO:0000259" key="1">
    <source>
        <dbReference type="Pfam" id="PF13472"/>
    </source>
</evidence>
<dbReference type="Pfam" id="PF13472">
    <property type="entry name" value="Lipase_GDSL_2"/>
    <property type="match status" value="1"/>
</dbReference>
<dbReference type="Gene3D" id="3.40.50.1110">
    <property type="entry name" value="SGNH hydrolase"/>
    <property type="match status" value="1"/>
</dbReference>
<dbReference type="PANTHER" id="PTHR43784:SF2">
    <property type="entry name" value="GDSL-LIKE LIPASE_ACYLHYDROLASE, PUTATIVE (AFU_ORTHOLOGUE AFUA_2G00820)-RELATED"/>
    <property type="match status" value="1"/>
</dbReference>
<dbReference type="OrthoDB" id="1828825at2"/>
<feature type="domain" description="SGNH hydrolase-type esterase" evidence="1">
    <location>
        <begin position="247"/>
        <end position="436"/>
    </location>
</feature>
<accession>A0A1H0E3N8</accession>
<dbReference type="EMBL" id="FNIE01000005">
    <property type="protein sequence ID" value="SDN77022.1"/>
    <property type="molecule type" value="Genomic_DNA"/>
</dbReference>
<reference evidence="2 3" key="1">
    <citation type="submission" date="2016-10" db="EMBL/GenBank/DDBJ databases">
        <authorList>
            <person name="de Groot N.N."/>
        </authorList>
    </citation>
    <scope>NUCLEOTIDE SEQUENCE [LARGE SCALE GENOMIC DNA]</scope>
    <source>
        <strain evidence="2 3">CGMCC 4.2022</strain>
    </source>
</reference>
<dbReference type="STRING" id="310781.SAMN05216259_105460"/>
<name>A0A1H0E3N8_9ACTN</name>
<dbReference type="RefSeq" id="WP_093784707.1">
    <property type="nucleotide sequence ID" value="NZ_FNIE01000005.1"/>
</dbReference>
<keyword evidence="3" id="KW-1185">Reference proteome</keyword>
<dbReference type="InterPro" id="IPR036514">
    <property type="entry name" value="SGNH_hydro_sf"/>
</dbReference>
<dbReference type="SUPFAM" id="SSF52266">
    <property type="entry name" value="SGNH hydrolase"/>
    <property type="match status" value="1"/>
</dbReference>
<gene>
    <name evidence="2" type="ORF">SAMN05216259_105460</name>
</gene>
<dbReference type="InterPro" id="IPR013830">
    <property type="entry name" value="SGNH_hydro"/>
</dbReference>